<feature type="binding site" evidence="3">
    <location>
        <position position="72"/>
    </location>
    <ligand>
        <name>ATP</name>
        <dbReference type="ChEBI" id="CHEBI:30616"/>
    </ligand>
</feature>
<dbReference type="Gene3D" id="1.10.3830.10">
    <property type="entry name" value="Diacylglycerol kinase (DAGK) domain"/>
    <property type="match status" value="1"/>
</dbReference>
<feature type="binding site" evidence="3">
    <location>
        <position position="24"/>
    </location>
    <ligand>
        <name>ATP</name>
        <dbReference type="ChEBI" id="CHEBI:30616"/>
    </ligand>
</feature>
<evidence type="ECO:0000313" key="6">
    <source>
        <dbReference type="EMBL" id="TXC68146.1"/>
    </source>
</evidence>
<dbReference type="GO" id="GO:0004143">
    <property type="term" value="F:ATP-dependent diacylglycerol kinase activity"/>
    <property type="evidence" value="ECO:0007669"/>
    <property type="project" value="UniProtKB-EC"/>
</dbReference>
<dbReference type="GO" id="GO:0005524">
    <property type="term" value="F:ATP binding"/>
    <property type="evidence" value="ECO:0007669"/>
    <property type="project" value="UniProtKB-KW"/>
</dbReference>
<evidence type="ECO:0000256" key="3">
    <source>
        <dbReference type="PIRSR" id="PIRSR600829-3"/>
    </source>
</evidence>
<comment type="catalytic activity">
    <reaction evidence="5">
        <text>a 1,2-diacyl-sn-glycerol + ATP = a 1,2-diacyl-sn-glycero-3-phosphate + ADP + H(+)</text>
        <dbReference type="Rhea" id="RHEA:10272"/>
        <dbReference type="ChEBI" id="CHEBI:15378"/>
        <dbReference type="ChEBI" id="CHEBI:17815"/>
        <dbReference type="ChEBI" id="CHEBI:30616"/>
        <dbReference type="ChEBI" id="CHEBI:58608"/>
        <dbReference type="ChEBI" id="CHEBI:456216"/>
        <dbReference type="EC" id="2.7.1.107"/>
    </reaction>
</comment>
<feature type="transmembrane region" description="Helical" evidence="5">
    <location>
        <begin position="50"/>
        <end position="71"/>
    </location>
</feature>
<keyword evidence="5" id="KW-0472">Membrane</keyword>
<dbReference type="PANTHER" id="PTHR34299:SF1">
    <property type="entry name" value="DIACYLGLYCEROL KINASE"/>
    <property type="match status" value="1"/>
</dbReference>
<proteinExistence type="inferred from homology"/>
<comment type="cofactor">
    <cofactor evidence="4">
        <name>Mg(2+)</name>
        <dbReference type="ChEBI" id="CHEBI:18420"/>
    </cofactor>
    <text evidence="4">Mn(2+), Zn(2+), Cd(2+) and Co(2+) support activity to lesser extents.</text>
</comment>
<evidence type="ECO:0000256" key="2">
    <source>
        <dbReference type="PIRSR" id="PIRSR600829-2"/>
    </source>
</evidence>
<comment type="caution">
    <text evidence="6">The sequence shown here is derived from an EMBL/GenBank/DDBJ whole genome shotgun (WGS) entry which is preliminary data.</text>
</comment>
<feature type="binding site" evidence="2">
    <location>
        <position position="94"/>
    </location>
    <ligand>
        <name>substrate</name>
    </ligand>
</feature>
<comment type="function">
    <text evidence="5">Catalyzes the ATP-dependent phosphorylation of sn-l,2-diacylglycerol (DAG) to phosphatidic acid. Involved in the recycling of diacylglycerol produced as a by-product during membrane-derived oligosaccharide (MDO) biosynthesis.</text>
</comment>
<dbReference type="InterPro" id="IPR033718">
    <property type="entry name" value="DAGK_prok"/>
</dbReference>
<dbReference type="Proteomes" id="UP000321129">
    <property type="component" value="Unassembled WGS sequence"/>
</dbReference>
<keyword evidence="5" id="KW-0997">Cell inner membrane</keyword>
<feature type="binding site" evidence="4">
    <location>
        <position position="72"/>
    </location>
    <ligand>
        <name>a divalent metal cation</name>
        <dbReference type="ChEBI" id="CHEBI:60240"/>
    </ligand>
</feature>
<organism evidence="6 7">
    <name type="scientific">Flavisphingopyxis soli</name>
    <dbReference type="NCBI Taxonomy" id="2601267"/>
    <lineage>
        <taxon>Bacteria</taxon>
        <taxon>Pseudomonadati</taxon>
        <taxon>Pseudomonadota</taxon>
        <taxon>Alphaproteobacteria</taxon>
        <taxon>Sphingomonadales</taxon>
        <taxon>Sphingopyxidaceae</taxon>
        <taxon>Flavisphingopyxis</taxon>
    </lineage>
</organism>
<keyword evidence="5 6" id="KW-0418">Kinase</keyword>
<dbReference type="CDD" id="cd14264">
    <property type="entry name" value="DAGK_IM"/>
    <property type="match status" value="1"/>
</dbReference>
<feature type="binding site" evidence="4">
    <location>
        <position position="24"/>
    </location>
    <ligand>
        <name>a divalent metal cation</name>
        <dbReference type="ChEBI" id="CHEBI:60240"/>
    </ligand>
</feature>
<evidence type="ECO:0000256" key="1">
    <source>
        <dbReference type="PIRSR" id="PIRSR600829-1"/>
    </source>
</evidence>
<feature type="binding site" evidence="3">
    <location>
        <begin position="90"/>
        <end position="91"/>
    </location>
    <ligand>
        <name>ATP</name>
        <dbReference type="ChEBI" id="CHEBI:30616"/>
    </ligand>
</feature>
<feature type="active site" description="Proton acceptor" evidence="1">
    <location>
        <position position="65"/>
    </location>
</feature>
<dbReference type="EMBL" id="VOPY01000003">
    <property type="protein sequence ID" value="TXC68146.1"/>
    <property type="molecule type" value="Genomic_DNA"/>
</dbReference>
<keyword evidence="4" id="KW-0460">Magnesium</keyword>
<feature type="binding site" evidence="2">
    <location>
        <position position="65"/>
    </location>
    <ligand>
        <name>substrate</name>
    </ligand>
</feature>
<keyword evidence="5" id="KW-1208">Phospholipid metabolism</keyword>
<evidence type="ECO:0000313" key="7">
    <source>
        <dbReference type="Proteomes" id="UP000321129"/>
    </source>
</evidence>
<dbReference type="GO" id="GO:0005886">
    <property type="term" value="C:plasma membrane"/>
    <property type="evidence" value="ECO:0007669"/>
    <property type="project" value="UniProtKB-SubCell"/>
</dbReference>
<keyword evidence="5" id="KW-0812">Transmembrane</keyword>
<accession>A0A5C6U8K0</accession>
<feature type="transmembrane region" description="Helical" evidence="5">
    <location>
        <begin position="26"/>
        <end position="44"/>
    </location>
</feature>
<dbReference type="InterPro" id="IPR000829">
    <property type="entry name" value="DAGK"/>
</dbReference>
<keyword evidence="5" id="KW-0443">Lipid metabolism</keyword>
<evidence type="ECO:0000256" key="5">
    <source>
        <dbReference type="RuleBase" id="RU363065"/>
    </source>
</evidence>
<keyword evidence="5" id="KW-1003">Cell membrane</keyword>
<dbReference type="GO" id="GO:0006654">
    <property type="term" value="P:phosphatidic acid biosynthetic process"/>
    <property type="evidence" value="ECO:0007669"/>
    <property type="project" value="InterPro"/>
</dbReference>
<dbReference type="RefSeq" id="WP_147123366.1">
    <property type="nucleotide sequence ID" value="NZ_VOPY01000003.1"/>
</dbReference>
<dbReference type="PANTHER" id="PTHR34299">
    <property type="entry name" value="DIACYLGLYCEROL KINASE"/>
    <property type="match status" value="1"/>
</dbReference>
<dbReference type="AlphaFoldDB" id="A0A5C6U8K0"/>
<keyword evidence="7" id="KW-1185">Reference proteome</keyword>
<comment type="subcellular location">
    <subcellularLocation>
        <location evidence="5">Cell inner membrane</location>
        <topology evidence="5">Multi-pass membrane protein</topology>
    </subcellularLocation>
</comment>
<keyword evidence="5" id="KW-1133">Transmembrane helix</keyword>
<sequence length="119" mass="12794">MKNRPLHQRTLFGIAGLCDGWRREKAFRSQAIALGLAIIVLIILQPPAWAAALLIAGLVVALAMETMNGAVEALADRLHPDRHEAIRIAKDMSSAAVLILNIANAVLAAWLVLENITLG</sequence>
<keyword evidence="3 5" id="KW-0547">Nucleotide-binding</keyword>
<dbReference type="EC" id="2.7.1.107" evidence="5"/>
<dbReference type="GO" id="GO:0046872">
    <property type="term" value="F:metal ion binding"/>
    <property type="evidence" value="ECO:0007669"/>
    <property type="project" value="UniProtKB-KW"/>
</dbReference>
<protein>
    <recommendedName>
        <fullName evidence="5">Diacylglycerol kinase</fullName>
        <ecNumber evidence="5">2.7.1.107</ecNumber>
    </recommendedName>
</protein>
<reference evidence="6 7" key="1">
    <citation type="submission" date="2019-08" db="EMBL/GenBank/DDBJ databases">
        <title>Sphingorhabdus soil sp. nov., isolated from arctic soil.</title>
        <authorList>
            <person name="Liu Y."/>
        </authorList>
    </citation>
    <scope>NUCLEOTIDE SEQUENCE [LARGE SCALE GENOMIC DNA]</scope>
    <source>
        <strain evidence="6 7">D-2Q-5-6</strain>
    </source>
</reference>
<evidence type="ECO:0000256" key="4">
    <source>
        <dbReference type="PIRSR" id="PIRSR600829-4"/>
    </source>
</evidence>
<name>A0A5C6U8K0_9SPHN</name>
<keyword evidence="4" id="KW-0479">Metal-binding</keyword>
<dbReference type="OrthoDB" id="7595530at2"/>
<comment type="similarity">
    <text evidence="5">Belongs to the bacterial diacylglycerol kinase family.</text>
</comment>
<dbReference type="Pfam" id="PF01219">
    <property type="entry name" value="DAGK_prokar"/>
    <property type="match status" value="1"/>
</dbReference>
<keyword evidence="5" id="KW-0808">Transferase</keyword>
<keyword evidence="3 5" id="KW-0067">ATP-binding</keyword>
<feature type="transmembrane region" description="Helical" evidence="5">
    <location>
        <begin position="92"/>
        <end position="113"/>
    </location>
</feature>
<gene>
    <name evidence="6" type="ORF">FSZ31_10625</name>
</gene>